<dbReference type="InterPro" id="IPR036259">
    <property type="entry name" value="MFS_trans_sf"/>
</dbReference>
<evidence type="ECO:0000256" key="1">
    <source>
        <dbReference type="ARBA" id="ARBA00004651"/>
    </source>
</evidence>
<accession>A0A849AD69</accession>
<dbReference type="PROSITE" id="PS50850">
    <property type="entry name" value="MFS"/>
    <property type="match status" value="1"/>
</dbReference>
<feature type="transmembrane region" description="Helical" evidence="6">
    <location>
        <begin position="390"/>
        <end position="409"/>
    </location>
</feature>
<feature type="transmembrane region" description="Helical" evidence="6">
    <location>
        <begin position="20"/>
        <end position="46"/>
    </location>
</feature>
<dbReference type="GO" id="GO:0005886">
    <property type="term" value="C:plasma membrane"/>
    <property type="evidence" value="ECO:0007669"/>
    <property type="project" value="UniProtKB-SubCell"/>
</dbReference>
<feature type="transmembrane region" description="Helical" evidence="6">
    <location>
        <begin position="324"/>
        <end position="346"/>
    </location>
</feature>
<protein>
    <submittedName>
        <fullName evidence="8">MFS transporter</fullName>
    </submittedName>
</protein>
<dbReference type="EMBL" id="JABENB010000001">
    <property type="protein sequence ID" value="NNG38455.1"/>
    <property type="molecule type" value="Genomic_DNA"/>
</dbReference>
<keyword evidence="2" id="KW-1003">Cell membrane</keyword>
<evidence type="ECO:0000313" key="8">
    <source>
        <dbReference type="EMBL" id="NNG38455.1"/>
    </source>
</evidence>
<dbReference type="PANTHER" id="PTHR23513:SF11">
    <property type="entry name" value="STAPHYLOFERRIN A TRANSPORTER"/>
    <property type="match status" value="1"/>
</dbReference>
<dbReference type="PANTHER" id="PTHR23513">
    <property type="entry name" value="INTEGRAL MEMBRANE EFFLUX PROTEIN-RELATED"/>
    <property type="match status" value="1"/>
</dbReference>
<keyword evidence="3 6" id="KW-0812">Transmembrane</keyword>
<dbReference type="GO" id="GO:0022857">
    <property type="term" value="F:transmembrane transporter activity"/>
    <property type="evidence" value="ECO:0007669"/>
    <property type="project" value="InterPro"/>
</dbReference>
<feature type="transmembrane region" description="Helical" evidence="6">
    <location>
        <begin position="268"/>
        <end position="292"/>
    </location>
</feature>
<organism evidence="8 9">
    <name type="scientific">Flexivirga aerilata</name>
    <dbReference type="NCBI Taxonomy" id="1656889"/>
    <lineage>
        <taxon>Bacteria</taxon>
        <taxon>Bacillati</taxon>
        <taxon>Actinomycetota</taxon>
        <taxon>Actinomycetes</taxon>
        <taxon>Micrococcales</taxon>
        <taxon>Dermacoccaceae</taxon>
        <taxon>Flexivirga</taxon>
    </lineage>
</organism>
<dbReference type="SUPFAM" id="SSF103473">
    <property type="entry name" value="MFS general substrate transporter"/>
    <property type="match status" value="1"/>
</dbReference>
<evidence type="ECO:0000256" key="2">
    <source>
        <dbReference type="ARBA" id="ARBA00022475"/>
    </source>
</evidence>
<dbReference type="InterPro" id="IPR011701">
    <property type="entry name" value="MFS"/>
</dbReference>
<keyword evidence="9" id="KW-1185">Reference proteome</keyword>
<dbReference type="RefSeq" id="WP_171152181.1">
    <property type="nucleotide sequence ID" value="NZ_JABENB010000001.1"/>
</dbReference>
<sequence length="414" mass="42262">MSADAPIRWTPRQVMRVGSFRLLLVVSFLDVCADAMWLVTLGWVAASAPNSFVTGLILAAAAIPQLAFVLIGGLHTDKYGAGTIARRTTPIRLALFLLWAGVAVVTLGPSRLVGVLVVSLLIGAVAGFHDSAMETYPTEFLVPKARGTAVTVERIVLRAAQAAGGFLGGLLLGSGGVSAPALGAAALLAVALFTLTVLRRRPTIVEEPEPDEEPVQLTVRAGVDFVVRHPVLSNTISVQGVVNLVTGGALIALLPIKAQRMGWGAQDYGSAFGAYGLGITVGTVISLTLTGLTTRARTLLGVAMSVVACLAVVIIGLADTPGVATAAVFLMGLALGPVGPMLTGYAREKTPTQLVGRVMAILGLVTAGLEPIGSLLAGVLAGVFTVDQAALGLGGVGAVACAVGALRLLPLRDY</sequence>
<evidence type="ECO:0000256" key="6">
    <source>
        <dbReference type="SAM" id="Phobius"/>
    </source>
</evidence>
<dbReference type="InterPro" id="IPR020846">
    <property type="entry name" value="MFS_dom"/>
</dbReference>
<evidence type="ECO:0000256" key="5">
    <source>
        <dbReference type="ARBA" id="ARBA00023136"/>
    </source>
</evidence>
<feature type="transmembrane region" description="Helical" evidence="6">
    <location>
        <begin position="177"/>
        <end position="198"/>
    </location>
</feature>
<feature type="transmembrane region" description="Helical" evidence="6">
    <location>
        <begin position="299"/>
        <end position="318"/>
    </location>
</feature>
<evidence type="ECO:0000313" key="9">
    <source>
        <dbReference type="Proteomes" id="UP000557772"/>
    </source>
</evidence>
<dbReference type="Pfam" id="PF07690">
    <property type="entry name" value="MFS_1"/>
    <property type="match status" value="1"/>
</dbReference>
<comment type="caution">
    <text evidence="8">The sequence shown here is derived from an EMBL/GenBank/DDBJ whole genome shotgun (WGS) entry which is preliminary data.</text>
</comment>
<evidence type="ECO:0000256" key="3">
    <source>
        <dbReference type="ARBA" id="ARBA00022692"/>
    </source>
</evidence>
<dbReference type="Gene3D" id="1.20.1250.20">
    <property type="entry name" value="MFS general substrate transporter like domains"/>
    <property type="match status" value="1"/>
</dbReference>
<feature type="transmembrane region" description="Helical" evidence="6">
    <location>
        <begin position="236"/>
        <end position="256"/>
    </location>
</feature>
<feature type="domain" description="Major facilitator superfamily (MFS) profile" evidence="7">
    <location>
        <begin position="19"/>
        <end position="414"/>
    </location>
</feature>
<feature type="transmembrane region" description="Helical" evidence="6">
    <location>
        <begin position="358"/>
        <end position="384"/>
    </location>
</feature>
<keyword evidence="5 6" id="KW-0472">Membrane</keyword>
<dbReference type="Proteomes" id="UP000557772">
    <property type="component" value="Unassembled WGS sequence"/>
</dbReference>
<feature type="transmembrane region" description="Helical" evidence="6">
    <location>
        <begin position="52"/>
        <end position="74"/>
    </location>
</feature>
<reference evidence="8 9" key="1">
    <citation type="submission" date="2020-05" db="EMBL/GenBank/DDBJ databases">
        <title>Flexivirga sp. ID2601S isolated from air conditioner.</title>
        <authorList>
            <person name="Kim D.H."/>
        </authorList>
    </citation>
    <scope>NUCLEOTIDE SEQUENCE [LARGE SCALE GENOMIC DNA]</scope>
    <source>
        <strain evidence="8 9">ID2601S</strain>
    </source>
</reference>
<evidence type="ECO:0000256" key="4">
    <source>
        <dbReference type="ARBA" id="ARBA00022989"/>
    </source>
</evidence>
<evidence type="ECO:0000259" key="7">
    <source>
        <dbReference type="PROSITE" id="PS50850"/>
    </source>
</evidence>
<name>A0A849AD69_9MICO</name>
<proteinExistence type="predicted"/>
<keyword evidence="4 6" id="KW-1133">Transmembrane helix</keyword>
<feature type="transmembrane region" description="Helical" evidence="6">
    <location>
        <begin position="95"/>
        <end position="128"/>
    </location>
</feature>
<comment type="subcellular location">
    <subcellularLocation>
        <location evidence="1">Cell membrane</location>
        <topology evidence="1">Multi-pass membrane protein</topology>
    </subcellularLocation>
</comment>
<dbReference type="AlphaFoldDB" id="A0A849AD69"/>
<gene>
    <name evidence="8" type="ORF">HJ588_04090</name>
</gene>